<accession>A0A919HQF0</accession>
<reference evidence="1" key="1">
    <citation type="submission" date="2020-10" db="EMBL/GenBank/DDBJ databases">
        <title>Genome Sequence of ESBL Producing Zambian Clinical Strains.</title>
        <authorList>
            <person name="Shawa M."/>
            <person name="Furuta Y."/>
            <person name="Simbotwe M."/>
            <person name="Mulenga E."/>
            <person name="Mubanga M."/>
            <person name="Mulenga G."/>
            <person name="Kaile C."/>
            <person name="Zorigt T."/>
            <person name="Hang'ombe B."/>
            <person name="Higashi H."/>
        </authorList>
    </citation>
    <scope>NUCLEOTIDE SEQUENCE</scope>
    <source>
        <strain evidence="1">Zam_UTH_09</strain>
    </source>
</reference>
<dbReference type="Gene3D" id="3.90.180.10">
    <property type="entry name" value="Medium-chain alcohol dehydrogenases, catalytic domain"/>
    <property type="match status" value="1"/>
</dbReference>
<dbReference type="InterPro" id="IPR011032">
    <property type="entry name" value="GroES-like_sf"/>
</dbReference>
<dbReference type="EMBL" id="BNFF01000001">
    <property type="protein sequence ID" value="GHK52385.1"/>
    <property type="molecule type" value="Genomic_DNA"/>
</dbReference>
<name>A0A919HQF0_KLEPN</name>
<protein>
    <recommendedName>
        <fullName evidence="3">NAD(P)H-quinone oxidoreductase</fullName>
    </recommendedName>
</protein>
<proteinExistence type="predicted"/>
<dbReference type="Proteomes" id="UP000655094">
    <property type="component" value="Unassembled WGS sequence"/>
</dbReference>
<gene>
    <name evidence="1" type="ORF">KPZU09_21210</name>
</gene>
<evidence type="ECO:0000313" key="2">
    <source>
        <dbReference type="Proteomes" id="UP000655094"/>
    </source>
</evidence>
<organism evidence="1 2">
    <name type="scientific">Klebsiella pneumoniae</name>
    <dbReference type="NCBI Taxonomy" id="573"/>
    <lineage>
        <taxon>Bacteria</taxon>
        <taxon>Pseudomonadati</taxon>
        <taxon>Pseudomonadota</taxon>
        <taxon>Gammaproteobacteria</taxon>
        <taxon>Enterobacterales</taxon>
        <taxon>Enterobacteriaceae</taxon>
        <taxon>Klebsiella/Raoultella group</taxon>
        <taxon>Klebsiella</taxon>
        <taxon>Klebsiella pneumoniae complex</taxon>
    </lineage>
</organism>
<dbReference type="AlphaFoldDB" id="A0A919HQF0"/>
<sequence length="53" mass="5804">MKYIAISQPGGPEVLQIREGEIPTIGEHEVLIEVKAAGVNRPDILQRRSVSHA</sequence>
<evidence type="ECO:0000313" key="1">
    <source>
        <dbReference type="EMBL" id="GHK52385.1"/>
    </source>
</evidence>
<comment type="caution">
    <text evidence="1">The sequence shown here is derived from an EMBL/GenBank/DDBJ whole genome shotgun (WGS) entry which is preliminary data.</text>
</comment>
<evidence type="ECO:0008006" key="3">
    <source>
        <dbReference type="Google" id="ProtNLM"/>
    </source>
</evidence>
<dbReference type="SUPFAM" id="SSF50129">
    <property type="entry name" value="GroES-like"/>
    <property type="match status" value="1"/>
</dbReference>